<dbReference type="EMBL" id="GBRH01254338">
    <property type="protein sequence ID" value="JAD43557.1"/>
    <property type="molecule type" value="Transcribed_RNA"/>
</dbReference>
<dbReference type="AlphaFoldDB" id="A0A0A9A940"/>
<name>A0A0A9A940_ARUDO</name>
<protein>
    <submittedName>
        <fullName evidence="2">Uncharacterized protein</fullName>
    </submittedName>
</protein>
<organism evidence="2">
    <name type="scientific">Arundo donax</name>
    <name type="common">Giant reed</name>
    <name type="synonym">Donax arundinaceus</name>
    <dbReference type="NCBI Taxonomy" id="35708"/>
    <lineage>
        <taxon>Eukaryota</taxon>
        <taxon>Viridiplantae</taxon>
        <taxon>Streptophyta</taxon>
        <taxon>Embryophyta</taxon>
        <taxon>Tracheophyta</taxon>
        <taxon>Spermatophyta</taxon>
        <taxon>Magnoliopsida</taxon>
        <taxon>Liliopsida</taxon>
        <taxon>Poales</taxon>
        <taxon>Poaceae</taxon>
        <taxon>PACMAD clade</taxon>
        <taxon>Arundinoideae</taxon>
        <taxon>Arundineae</taxon>
        <taxon>Arundo</taxon>
    </lineage>
</organism>
<evidence type="ECO:0000313" key="2">
    <source>
        <dbReference type="EMBL" id="JAD43557.1"/>
    </source>
</evidence>
<evidence type="ECO:0000256" key="1">
    <source>
        <dbReference type="SAM" id="MobiDB-lite"/>
    </source>
</evidence>
<reference evidence="2" key="1">
    <citation type="submission" date="2014-09" db="EMBL/GenBank/DDBJ databases">
        <authorList>
            <person name="Magalhaes I.L.F."/>
            <person name="Oliveira U."/>
            <person name="Santos F.R."/>
            <person name="Vidigal T.H.D.A."/>
            <person name="Brescovit A.D."/>
            <person name="Santos A.J."/>
        </authorList>
    </citation>
    <scope>NUCLEOTIDE SEQUENCE</scope>
    <source>
        <tissue evidence="2">Shoot tissue taken approximately 20 cm above the soil surface</tissue>
    </source>
</reference>
<accession>A0A0A9A940</accession>
<proteinExistence type="predicted"/>
<feature type="region of interest" description="Disordered" evidence="1">
    <location>
        <begin position="1"/>
        <end position="26"/>
    </location>
</feature>
<sequence length="26" mass="2616">MTGLMPGSSARSRPTSLSAPSRIAAL</sequence>
<reference evidence="2" key="2">
    <citation type="journal article" date="2015" name="Data Brief">
        <title>Shoot transcriptome of the giant reed, Arundo donax.</title>
        <authorList>
            <person name="Barrero R.A."/>
            <person name="Guerrero F.D."/>
            <person name="Moolhuijzen P."/>
            <person name="Goolsby J.A."/>
            <person name="Tidwell J."/>
            <person name="Bellgard S.E."/>
            <person name="Bellgard M.I."/>
        </authorList>
    </citation>
    <scope>NUCLEOTIDE SEQUENCE</scope>
    <source>
        <tissue evidence="2">Shoot tissue taken approximately 20 cm above the soil surface</tissue>
    </source>
</reference>
<feature type="compositionally biased region" description="Polar residues" evidence="1">
    <location>
        <begin position="9"/>
        <end position="19"/>
    </location>
</feature>